<feature type="compositionally biased region" description="Basic and acidic residues" evidence="1">
    <location>
        <begin position="308"/>
        <end position="323"/>
    </location>
</feature>
<gene>
    <name evidence="3" type="ORF">PFISCL1PPCAC_1700</name>
</gene>
<organism evidence="3 4">
    <name type="scientific">Pristionchus fissidentatus</name>
    <dbReference type="NCBI Taxonomy" id="1538716"/>
    <lineage>
        <taxon>Eukaryota</taxon>
        <taxon>Metazoa</taxon>
        <taxon>Ecdysozoa</taxon>
        <taxon>Nematoda</taxon>
        <taxon>Chromadorea</taxon>
        <taxon>Rhabditida</taxon>
        <taxon>Rhabditina</taxon>
        <taxon>Diplogasteromorpha</taxon>
        <taxon>Diplogasteroidea</taxon>
        <taxon>Neodiplogasteridae</taxon>
        <taxon>Pristionchus</taxon>
    </lineage>
</organism>
<proteinExistence type="predicted"/>
<feature type="non-terminal residue" evidence="3">
    <location>
        <position position="464"/>
    </location>
</feature>
<accession>A0AAV5UW04</accession>
<feature type="region of interest" description="Disordered" evidence="1">
    <location>
        <begin position="432"/>
        <end position="451"/>
    </location>
</feature>
<evidence type="ECO:0000256" key="1">
    <source>
        <dbReference type="SAM" id="MobiDB-lite"/>
    </source>
</evidence>
<keyword evidence="2" id="KW-0812">Transmembrane</keyword>
<feature type="region of interest" description="Disordered" evidence="1">
    <location>
        <begin position="289"/>
        <end position="356"/>
    </location>
</feature>
<keyword evidence="2" id="KW-0472">Membrane</keyword>
<protein>
    <submittedName>
        <fullName evidence="3">Uncharacterized protein</fullName>
    </submittedName>
</protein>
<evidence type="ECO:0000313" key="4">
    <source>
        <dbReference type="Proteomes" id="UP001432322"/>
    </source>
</evidence>
<dbReference type="Proteomes" id="UP001432322">
    <property type="component" value="Unassembled WGS sequence"/>
</dbReference>
<evidence type="ECO:0000313" key="3">
    <source>
        <dbReference type="EMBL" id="GMT10403.1"/>
    </source>
</evidence>
<name>A0AAV5UW04_9BILA</name>
<keyword evidence="4" id="KW-1185">Reference proteome</keyword>
<dbReference type="AlphaFoldDB" id="A0AAV5UW04"/>
<keyword evidence="2" id="KW-1133">Transmembrane helix</keyword>
<reference evidence="3" key="1">
    <citation type="submission" date="2023-10" db="EMBL/GenBank/DDBJ databases">
        <title>Genome assembly of Pristionchus species.</title>
        <authorList>
            <person name="Yoshida K."/>
            <person name="Sommer R.J."/>
        </authorList>
    </citation>
    <scope>NUCLEOTIDE SEQUENCE</scope>
    <source>
        <strain evidence="3">RS5133</strain>
    </source>
</reference>
<evidence type="ECO:0000256" key="2">
    <source>
        <dbReference type="SAM" id="Phobius"/>
    </source>
</evidence>
<dbReference type="EMBL" id="BTSY01000001">
    <property type="protein sequence ID" value="GMT10403.1"/>
    <property type="molecule type" value="Genomic_DNA"/>
</dbReference>
<feature type="compositionally biased region" description="Basic residues" evidence="1">
    <location>
        <begin position="294"/>
        <end position="307"/>
    </location>
</feature>
<feature type="transmembrane region" description="Helical" evidence="2">
    <location>
        <begin position="256"/>
        <end position="275"/>
    </location>
</feature>
<comment type="caution">
    <text evidence="3">The sequence shown here is derived from an EMBL/GenBank/DDBJ whole genome shotgun (WGS) entry which is preliminary data.</text>
</comment>
<feature type="compositionally biased region" description="Basic and acidic residues" evidence="1">
    <location>
        <begin position="338"/>
        <end position="355"/>
    </location>
</feature>
<sequence length="464" mass="51160">MKLNSHKTRHGHLVVKSTERNKQVKIDGVNDDGLKEFNDLLNQEPFATDGFPLYSKRFLDPKWKAIQDKLLDKAQGFGKLAMDETGTHRTRFTGVEECSDLEKSCDEWAKCRGVNIPKSEVKPEDIIPSKCNFTKGFREIIMDNVHNTIKLKEGEKVRIVPKVFNGTDYVRWTVDEKENVDGEDIVKKKQAKPLNESRSCDAQENFFIDSNGRDLIILEVTREMATGTIEAKTAFASAKIHVEVEKREDKSFPYKYVIIGVIIALVVIAIILLGLCCWCKCCRNRKSEESTKHSTTRGKSSKKKSSKKSGDDSNSNKEGELLSKEQSQNPVGSARPAYRVDKKKPKEPEKKKEVKVNLSPLDQDFFATPVEREVAETNIPIPVKAGAKDPFLICTDQENTGASPTPQPSDPKTERLSGEIANKVFGFATPAAEGAAAPSPAKNSLEAAAAAGTPAVPAAAAAIA</sequence>